<dbReference type="AlphaFoldDB" id="A0A382PYT0"/>
<proteinExistence type="predicted"/>
<sequence length="27" mass="3100">MIRNTPGPVLFWQEVKLKMNLNVNSIG</sequence>
<protein>
    <submittedName>
        <fullName evidence="1">Uncharacterized protein</fullName>
    </submittedName>
</protein>
<name>A0A382PYT0_9ZZZZ</name>
<gene>
    <name evidence="1" type="ORF">METZ01_LOCUS330642</name>
</gene>
<reference evidence="1" key="1">
    <citation type="submission" date="2018-05" db="EMBL/GenBank/DDBJ databases">
        <authorList>
            <person name="Lanie J.A."/>
            <person name="Ng W.-L."/>
            <person name="Kazmierczak K.M."/>
            <person name="Andrzejewski T.M."/>
            <person name="Davidsen T.M."/>
            <person name="Wayne K.J."/>
            <person name="Tettelin H."/>
            <person name="Glass J.I."/>
            <person name="Rusch D."/>
            <person name="Podicherti R."/>
            <person name="Tsui H.-C.T."/>
            <person name="Winkler M.E."/>
        </authorList>
    </citation>
    <scope>NUCLEOTIDE SEQUENCE</scope>
</reference>
<evidence type="ECO:0000313" key="1">
    <source>
        <dbReference type="EMBL" id="SVC77788.1"/>
    </source>
</evidence>
<accession>A0A382PYT0</accession>
<dbReference type="EMBL" id="UINC01110342">
    <property type="protein sequence ID" value="SVC77788.1"/>
    <property type="molecule type" value="Genomic_DNA"/>
</dbReference>
<organism evidence="1">
    <name type="scientific">marine metagenome</name>
    <dbReference type="NCBI Taxonomy" id="408172"/>
    <lineage>
        <taxon>unclassified sequences</taxon>
        <taxon>metagenomes</taxon>
        <taxon>ecological metagenomes</taxon>
    </lineage>
</organism>